<organism evidence="2 3">
    <name type="scientific">Halioxenophilus aromaticivorans</name>
    <dbReference type="NCBI Taxonomy" id="1306992"/>
    <lineage>
        <taxon>Bacteria</taxon>
        <taxon>Pseudomonadati</taxon>
        <taxon>Pseudomonadota</taxon>
        <taxon>Gammaproteobacteria</taxon>
        <taxon>Alteromonadales</taxon>
        <taxon>Alteromonadaceae</taxon>
        <taxon>Halioxenophilus</taxon>
    </lineage>
</organism>
<comment type="cofactor">
    <cofactor evidence="1">
        <name>Fe(2+)</name>
        <dbReference type="ChEBI" id="CHEBI:29033"/>
    </cofactor>
</comment>
<dbReference type="AlphaFoldDB" id="A0AAV3U7E6"/>
<evidence type="ECO:0008006" key="4">
    <source>
        <dbReference type="Google" id="ProtNLM"/>
    </source>
</evidence>
<dbReference type="Proteomes" id="UP001409585">
    <property type="component" value="Unassembled WGS sequence"/>
</dbReference>
<dbReference type="GO" id="GO:0005506">
    <property type="term" value="F:iron ion binding"/>
    <property type="evidence" value="ECO:0007669"/>
    <property type="project" value="UniProtKB-ARBA"/>
</dbReference>
<dbReference type="Gene3D" id="2.60.120.620">
    <property type="entry name" value="q2cbj1_9rhob like domain"/>
    <property type="match status" value="1"/>
</dbReference>
<dbReference type="RefSeq" id="WP_345426048.1">
    <property type="nucleotide sequence ID" value="NZ_AP031496.1"/>
</dbReference>
<dbReference type="GO" id="GO:0016706">
    <property type="term" value="F:2-oxoglutarate-dependent dioxygenase activity"/>
    <property type="evidence" value="ECO:0007669"/>
    <property type="project" value="UniProtKB-ARBA"/>
</dbReference>
<accession>A0AAV3U7E6</accession>
<keyword evidence="3" id="KW-1185">Reference proteome</keyword>
<dbReference type="SUPFAM" id="SSF51197">
    <property type="entry name" value="Clavaminate synthase-like"/>
    <property type="match status" value="1"/>
</dbReference>
<sequence length="336" mass="38704">MQASNTLDCQNVDEDLRFLDENGYLVVKSVISQEEIDKVKSRVAEVRKHQGARWGEFGTSLLREKFIKNNSTIKLKLYDFLFVAVRSVLRLVIKLVPQVRQAMSLYTRVPMDYKHTSTLQREIRQMMLCIVEQMDDPKDRRVCDLVNCGEVFDQFYQNEKILALVKYLIGDDFKLSSMNLRDPQKGIKNQDMHSDYPWAVRGEKYYACNALWLLDDMTEESGATRVICGSHKWGGLPYQGMANVKDNHPDEILVEAKAGDVLFVNSHVWHGGTAKHSDSKRAIIQSFFVHRAHVPQQFHRFQLTSETAERMTEASLDILDIPNFKKAEKVNLKSVS</sequence>
<dbReference type="Pfam" id="PF05721">
    <property type="entry name" value="PhyH"/>
    <property type="match status" value="1"/>
</dbReference>
<gene>
    <name evidence="2" type="ORF">GCM10025791_37450</name>
</gene>
<comment type="caution">
    <text evidence="2">The sequence shown here is derived from an EMBL/GenBank/DDBJ whole genome shotgun (WGS) entry which is preliminary data.</text>
</comment>
<reference evidence="3" key="1">
    <citation type="journal article" date="2019" name="Int. J. Syst. Evol. Microbiol.">
        <title>The Global Catalogue of Microorganisms (GCM) 10K type strain sequencing project: providing services to taxonomists for standard genome sequencing and annotation.</title>
        <authorList>
            <consortium name="The Broad Institute Genomics Platform"/>
            <consortium name="The Broad Institute Genome Sequencing Center for Infectious Disease"/>
            <person name="Wu L."/>
            <person name="Ma J."/>
        </authorList>
    </citation>
    <scope>NUCLEOTIDE SEQUENCE [LARGE SCALE GENOMIC DNA]</scope>
    <source>
        <strain evidence="3">JCM 19134</strain>
    </source>
</reference>
<name>A0AAV3U7E6_9ALTE</name>
<dbReference type="PANTHER" id="PTHR20883">
    <property type="entry name" value="PHYTANOYL-COA DIOXYGENASE DOMAIN CONTAINING 1"/>
    <property type="match status" value="1"/>
</dbReference>
<protein>
    <recommendedName>
        <fullName evidence="4">Phytanoyl-CoA dioxygenase</fullName>
    </recommendedName>
</protein>
<evidence type="ECO:0000313" key="2">
    <source>
        <dbReference type="EMBL" id="GAA4953041.1"/>
    </source>
</evidence>
<proteinExistence type="predicted"/>
<dbReference type="EMBL" id="BAABLX010000029">
    <property type="protein sequence ID" value="GAA4953041.1"/>
    <property type="molecule type" value="Genomic_DNA"/>
</dbReference>
<dbReference type="PANTHER" id="PTHR20883:SF48">
    <property type="entry name" value="ECTOINE DIOXYGENASE"/>
    <property type="match status" value="1"/>
</dbReference>
<evidence type="ECO:0000313" key="3">
    <source>
        <dbReference type="Proteomes" id="UP001409585"/>
    </source>
</evidence>
<evidence type="ECO:0000256" key="1">
    <source>
        <dbReference type="ARBA" id="ARBA00001954"/>
    </source>
</evidence>
<dbReference type="InterPro" id="IPR008775">
    <property type="entry name" value="Phytyl_CoA_dOase-like"/>
</dbReference>